<keyword evidence="6 14" id="KW-0812">Transmembrane</keyword>
<evidence type="ECO:0000313" key="16">
    <source>
        <dbReference type="EMBL" id="VDD91951.1"/>
    </source>
</evidence>
<evidence type="ECO:0000256" key="4">
    <source>
        <dbReference type="ARBA" id="ARBA00022516"/>
    </source>
</evidence>
<evidence type="ECO:0000313" key="18">
    <source>
        <dbReference type="WBParaSite" id="EVEC_0000718101-mRNA-1"/>
    </source>
</evidence>
<evidence type="ECO:0000256" key="5">
    <source>
        <dbReference type="ARBA" id="ARBA00022679"/>
    </source>
</evidence>
<dbReference type="PANTHER" id="PTHR23063">
    <property type="entry name" value="PHOSPHOLIPID ACYLTRANSFERASE"/>
    <property type="match status" value="1"/>
</dbReference>
<dbReference type="PANTHER" id="PTHR23063:SF6">
    <property type="entry name" value="PHOSPHOLIPID_GLYCEROL ACYLTRANSFERASE DOMAIN-CONTAINING PROTEIN"/>
    <property type="match status" value="1"/>
</dbReference>
<evidence type="ECO:0000256" key="12">
    <source>
        <dbReference type="ARBA" id="ARBA00023315"/>
    </source>
</evidence>
<evidence type="ECO:0000256" key="3">
    <source>
        <dbReference type="ARBA" id="ARBA00008655"/>
    </source>
</evidence>
<evidence type="ECO:0000313" key="17">
    <source>
        <dbReference type="Proteomes" id="UP000274131"/>
    </source>
</evidence>
<dbReference type="GO" id="GO:0005783">
    <property type="term" value="C:endoplasmic reticulum"/>
    <property type="evidence" value="ECO:0007669"/>
    <property type="project" value="TreeGrafter"/>
</dbReference>
<gene>
    <name evidence="16" type="ORF">EVEC_LOCUS6702</name>
</gene>
<feature type="domain" description="Phospholipid/glycerol acyltransferase" evidence="15">
    <location>
        <begin position="228"/>
        <end position="343"/>
    </location>
</feature>
<dbReference type="Pfam" id="PF01553">
    <property type="entry name" value="Acyltransferase"/>
    <property type="match status" value="1"/>
</dbReference>
<dbReference type="STRING" id="51028.A0A0N4V9Q9"/>
<protein>
    <submittedName>
        <fullName evidence="18">PlsC domain-containing protein</fullName>
    </submittedName>
</protein>
<accession>A0A0N4V9Q9</accession>
<keyword evidence="5" id="KW-0808">Transferase</keyword>
<evidence type="ECO:0000256" key="11">
    <source>
        <dbReference type="ARBA" id="ARBA00023264"/>
    </source>
</evidence>
<dbReference type="InterPro" id="IPR045252">
    <property type="entry name" value="LPCAT1-like"/>
</dbReference>
<keyword evidence="11" id="KW-1208">Phospholipid metabolism</keyword>
<name>A0A0N4V9Q9_ENTVE</name>
<keyword evidence="12" id="KW-0012">Acyltransferase</keyword>
<organism evidence="18">
    <name type="scientific">Enterobius vermicularis</name>
    <name type="common">Human pinworm</name>
    <dbReference type="NCBI Taxonomy" id="51028"/>
    <lineage>
        <taxon>Eukaryota</taxon>
        <taxon>Metazoa</taxon>
        <taxon>Ecdysozoa</taxon>
        <taxon>Nematoda</taxon>
        <taxon>Chromadorea</taxon>
        <taxon>Rhabditida</taxon>
        <taxon>Spirurina</taxon>
        <taxon>Oxyuridomorpha</taxon>
        <taxon>Oxyuroidea</taxon>
        <taxon>Oxyuridae</taxon>
        <taxon>Enterobius</taxon>
    </lineage>
</organism>
<comment type="similarity">
    <text evidence="3">Belongs to the 1-acyl-sn-glycerol-3-phosphate acyltransferase family.</text>
</comment>
<dbReference type="OrthoDB" id="272512at2759"/>
<dbReference type="GO" id="GO:0016020">
    <property type="term" value="C:membrane"/>
    <property type="evidence" value="ECO:0007669"/>
    <property type="project" value="UniProtKB-SubCell"/>
</dbReference>
<feature type="transmembrane region" description="Helical" evidence="14">
    <location>
        <begin position="173"/>
        <end position="191"/>
    </location>
</feature>
<dbReference type="WBParaSite" id="EVEC_0000718101-mRNA-1">
    <property type="protein sequence ID" value="EVEC_0000718101-mRNA-1"/>
    <property type="gene ID" value="EVEC_0000718101"/>
</dbReference>
<dbReference type="AlphaFoldDB" id="A0A0N4V9Q9"/>
<comment type="pathway">
    <text evidence="2">Lipid metabolism.</text>
</comment>
<evidence type="ECO:0000256" key="9">
    <source>
        <dbReference type="ARBA" id="ARBA00023136"/>
    </source>
</evidence>
<evidence type="ECO:0000256" key="8">
    <source>
        <dbReference type="ARBA" id="ARBA00023098"/>
    </source>
</evidence>
<keyword evidence="10" id="KW-0594">Phospholipid biosynthesis</keyword>
<keyword evidence="17" id="KW-1185">Reference proteome</keyword>
<dbReference type="CDD" id="cd07991">
    <property type="entry name" value="LPLAT_LPCAT1-like"/>
    <property type="match status" value="1"/>
</dbReference>
<sequence>MLSAVLSLLSVYIGTIFGIVGATVLLILFGFGWGPLPHLYVRLVAFLQSFYPHAYPRAEATWPAIIRRCNVSALEKHRNDSLSSFKFSSRPVTNVFDVCSDAMKAGFEAIVQDEISVAFDSAPPFYTTLLELPGRLPFPDAPRKILKRHLFGYLVSVLFRYLLLLPIRLSLCLTSFIYCSIAVIVTLFFSLTKQQKLRLSITYCRLFCAGIGVVAKYHNTHHRPKQPGIAVSNHLSPNDIQIIFADADPESDYGYTVTGQKHNGIIWAIESLVENLCPALWLERGSAEDRARFMAEVIREGRRDGPVLLFPEGYCTNNTRVLQFRRAVFENGITIYPIAIRQTPRFGDSFWSEDHFWEYLLRVFTSWAIVYDVYYLPPMKMLQDETSHDFATRVQKEIAKCANAEAIDFDGRLWYKKYECERMKAVQVSNLANRIEKLMETSSSEADSLN</sequence>
<evidence type="ECO:0000256" key="13">
    <source>
        <dbReference type="ARBA" id="ARBA00025707"/>
    </source>
</evidence>
<evidence type="ECO:0000256" key="14">
    <source>
        <dbReference type="SAM" id="Phobius"/>
    </source>
</evidence>
<keyword evidence="4" id="KW-0444">Lipid biosynthesis</keyword>
<dbReference type="SUPFAM" id="SSF69593">
    <property type="entry name" value="Glycerol-3-phosphate (1)-acyltransferase"/>
    <property type="match status" value="1"/>
</dbReference>
<evidence type="ECO:0000256" key="10">
    <source>
        <dbReference type="ARBA" id="ARBA00023209"/>
    </source>
</evidence>
<evidence type="ECO:0000256" key="2">
    <source>
        <dbReference type="ARBA" id="ARBA00005189"/>
    </source>
</evidence>
<keyword evidence="7 14" id="KW-1133">Transmembrane helix</keyword>
<comment type="pathway">
    <text evidence="13">Phospholipid metabolism.</text>
</comment>
<reference evidence="16 17" key="2">
    <citation type="submission" date="2018-10" db="EMBL/GenBank/DDBJ databases">
        <authorList>
            <consortium name="Pathogen Informatics"/>
        </authorList>
    </citation>
    <scope>NUCLEOTIDE SEQUENCE [LARGE SCALE GENOMIC DNA]</scope>
</reference>
<keyword evidence="9 14" id="KW-0472">Membrane</keyword>
<reference evidence="18" key="1">
    <citation type="submission" date="2017-02" db="UniProtKB">
        <authorList>
            <consortium name="WormBaseParasite"/>
        </authorList>
    </citation>
    <scope>IDENTIFICATION</scope>
</reference>
<dbReference type="GO" id="GO:0004366">
    <property type="term" value="F:glycerol-3-phosphate O-acyltransferase activity"/>
    <property type="evidence" value="ECO:0007669"/>
    <property type="project" value="TreeGrafter"/>
</dbReference>
<dbReference type="GO" id="GO:0008654">
    <property type="term" value="P:phospholipid biosynthetic process"/>
    <property type="evidence" value="ECO:0007669"/>
    <property type="project" value="UniProtKB-KW"/>
</dbReference>
<dbReference type="EMBL" id="UXUI01008614">
    <property type="protein sequence ID" value="VDD91951.1"/>
    <property type="molecule type" value="Genomic_DNA"/>
</dbReference>
<evidence type="ECO:0000256" key="6">
    <source>
        <dbReference type="ARBA" id="ARBA00022692"/>
    </source>
</evidence>
<dbReference type="InterPro" id="IPR002123">
    <property type="entry name" value="Plipid/glycerol_acylTrfase"/>
</dbReference>
<proteinExistence type="inferred from homology"/>
<keyword evidence="8" id="KW-0443">Lipid metabolism</keyword>
<dbReference type="SMART" id="SM00563">
    <property type="entry name" value="PlsC"/>
    <property type="match status" value="1"/>
</dbReference>
<feature type="transmembrane region" description="Helical" evidence="14">
    <location>
        <begin position="12"/>
        <end position="33"/>
    </location>
</feature>
<evidence type="ECO:0000259" key="15">
    <source>
        <dbReference type="SMART" id="SM00563"/>
    </source>
</evidence>
<dbReference type="Proteomes" id="UP000274131">
    <property type="component" value="Unassembled WGS sequence"/>
</dbReference>
<evidence type="ECO:0000256" key="7">
    <source>
        <dbReference type="ARBA" id="ARBA00022989"/>
    </source>
</evidence>
<evidence type="ECO:0000256" key="1">
    <source>
        <dbReference type="ARBA" id="ARBA00004370"/>
    </source>
</evidence>
<dbReference type="GO" id="GO:0019432">
    <property type="term" value="P:triglyceride biosynthetic process"/>
    <property type="evidence" value="ECO:0007669"/>
    <property type="project" value="TreeGrafter"/>
</dbReference>
<comment type="subcellular location">
    <subcellularLocation>
        <location evidence="1">Membrane</location>
    </subcellularLocation>
</comment>